<dbReference type="Pfam" id="PF00240">
    <property type="entry name" value="ubiquitin"/>
    <property type="match status" value="1"/>
</dbReference>
<name>A0A9N8F235_9STRA</name>
<proteinExistence type="predicted"/>
<dbReference type="AlphaFoldDB" id="A0A9N8F235"/>
<feature type="domain" description="Ubiquitin-like" evidence="2">
    <location>
        <begin position="322"/>
        <end position="396"/>
    </location>
</feature>
<comment type="caution">
    <text evidence="3">The sequence shown here is derived from an EMBL/GenBank/DDBJ whole genome shotgun (WGS) entry which is preliminary data.</text>
</comment>
<dbReference type="PRINTS" id="PR00348">
    <property type="entry name" value="UBIQUITIN"/>
</dbReference>
<dbReference type="Proteomes" id="UP001153069">
    <property type="component" value="Unassembled WGS sequence"/>
</dbReference>
<feature type="compositionally biased region" description="Polar residues" evidence="1">
    <location>
        <begin position="539"/>
        <end position="548"/>
    </location>
</feature>
<evidence type="ECO:0000313" key="3">
    <source>
        <dbReference type="EMBL" id="CAB9529199.1"/>
    </source>
</evidence>
<dbReference type="Gene3D" id="3.10.20.90">
    <property type="entry name" value="Phosphatidylinositol 3-kinase Catalytic Subunit, Chain A, domain 1"/>
    <property type="match status" value="1"/>
</dbReference>
<dbReference type="OrthoDB" id="199599at2759"/>
<dbReference type="SUPFAM" id="SSF54236">
    <property type="entry name" value="Ubiquitin-like"/>
    <property type="match status" value="1"/>
</dbReference>
<feature type="region of interest" description="Disordered" evidence="1">
    <location>
        <begin position="103"/>
        <end position="128"/>
    </location>
</feature>
<evidence type="ECO:0000256" key="1">
    <source>
        <dbReference type="SAM" id="MobiDB-lite"/>
    </source>
</evidence>
<accession>A0A9N8F235</accession>
<dbReference type="InterPro" id="IPR000626">
    <property type="entry name" value="Ubiquitin-like_dom"/>
</dbReference>
<feature type="region of interest" description="Disordered" evidence="1">
    <location>
        <begin position="519"/>
        <end position="561"/>
    </location>
</feature>
<evidence type="ECO:0000259" key="2">
    <source>
        <dbReference type="PROSITE" id="PS50053"/>
    </source>
</evidence>
<evidence type="ECO:0000313" key="4">
    <source>
        <dbReference type="Proteomes" id="UP001153069"/>
    </source>
</evidence>
<gene>
    <name evidence="3" type="ORF">SEMRO_2424_G327260.1</name>
</gene>
<organism evidence="3 4">
    <name type="scientific">Seminavis robusta</name>
    <dbReference type="NCBI Taxonomy" id="568900"/>
    <lineage>
        <taxon>Eukaryota</taxon>
        <taxon>Sar</taxon>
        <taxon>Stramenopiles</taxon>
        <taxon>Ochrophyta</taxon>
        <taxon>Bacillariophyta</taxon>
        <taxon>Bacillariophyceae</taxon>
        <taxon>Bacillariophycidae</taxon>
        <taxon>Naviculales</taxon>
        <taxon>Naviculaceae</taxon>
        <taxon>Seminavis</taxon>
    </lineage>
</organism>
<keyword evidence="4" id="KW-1185">Reference proteome</keyword>
<sequence length="561" mass="62447">MMASPTNEVTTPGRIKVSILRQSSSKQIQEEPGLSANPRSDDVEIVVPETSGLTVRDLLQQARSKICGRTGTRTKKKKKSLVLWLAKPREVLVERQSLLLPKTPKKEPTEGTFVVPQQDGTSSASSTIGSTLQNGDTILIDLVRNSNNRTTVNNLRLYKVVTPHESKLQRTCTQKDVLSYKLHAYHISTGVKLVTKPAIDYVDVTMGQRRIRFVLPTKDYRNDDATMASMASTIKFVSDRGGVETFELFSDTLQDLHDGILQAFGIFAFLASKYRMSLWSPTEGNHWHEDDEGWEREQQVRIPELGLSGPSLEGRFEELSVVMVKTTIAGKTIALRVRLSDTVTMIKCKMEDIIGLLPDQQRLLYRDTPMVDNLSLLQHGVTPRSTLKLFLCLPNDVAPMVLPDTITSSMHDVETRLSLNLVLPSGHQEMVLINTSSSLSRLRALVMAITRTHDNNNDDDAKKVKTAPVFRRSIASTDDNVRPSAVASTVAQMKQEESDVRVERTIQKALGSLASMDRKMKVVDRHPARSLDKSKNNENEPNASSSVIDGSLDDNFTKGEI</sequence>
<dbReference type="SMART" id="SM00213">
    <property type="entry name" value="UBQ"/>
    <property type="match status" value="1"/>
</dbReference>
<dbReference type="InterPro" id="IPR029071">
    <property type="entry name" value="Ubiquitin-like_domsf"/>
</dbReference>
<dbReference type="InterPro" id="IPR019956">
    <property type="entry name" value="Ubiquitin_dom"/>
</dbReference>
<dbReference type="PROSITE" id="PS50053">
    <property type="entry name" value="UBIQUITIN_2"/>
    <property type="match status" value="1"/>
</dbReference>
<reference evidence="3" key="1">
    <citation type="submission" date="2020-06" db="EMBL/GenBank/DDBJ databases">
        <authorList>
            <consortium name="Plant Systems Biology data submission"/>
        </authorList>
    </citation>
    <scope>NUCLEOTIDE SEQUENCE</scope>
    <source>
        <strain evidence="3">D6</strain>
    </source>
</reference>
<feature type="compositionally biased region" description="Basic and acidic residues" evidence="1">
    <location>
        <begin position="519"/>
        <end position="538"/>
    </location>
</feature>
<dbReference type="EMBL" id="CAICTM010002422">
    <property type="protein sequence ID" value="CAB9529199.1"/>
    <property type="molecule type" value="Genomic_DNA"/>
</dbReference>
<protein>
    <recommendedName>
        <fullName evidence="2">Ubiquitin-like domain-containing protein</fullName>
    </recommendedName>
</protein>